<name>A0A1C7MU07_GRIFR</name>
<evidence type="ECO:0000259" key="1">
    <source>
        <dbReference type="Pfam" id="PF17829"/>
    </source>
</evidence>
<comment type="caution">
    <text evidence="2">The sequence shown here is derived from an EMBL/GenBank/DDBJ whole genome shotgun (WGS) entry which is preliminary data.</text>
</comment>
<evidence type="ECO:0000313" key="2">
    <source>
        <dbReference type="EMBL" id="OBZ78464.1"/>
    </source>
</evidence>
<reference evidence="2 3" key="1">
    <citation type="submission" date="2016-03" db="EMBL/GenBank/DDBJ databases">
        <title>Whole genome sequencing of Grifola frondosa 9006-11.</title>
        <authorList>
            <person name="Min B."/>
            <person name="Park H."/>
            <person name="Kim J.-G."/>
            <person name="Cho H."/>
            <person name="Oh Y.-L."/>
            <person name="Kong W.-S."/>
            <person name="Choi I.-G."/>
        </authorList>
    </citation>
    <scope>NUCLEOTIDE SEQUENCE [LARGE SCALE GENOMIC DNA]</scope>
    <source>
        <strain evidence="2 3">9006-11</strain>
    </source>
</reference>
<dbReference type="Gene3D" id="2.60.120.1620">
    <property type="match status" value="1"/>
</dbReference>
<organism evidence="2 3">
    <name type="scientific">Grifola frondosa</name>
    <name type="common">Maitake</name>
    <name type="synonym">Polyporus frondosus</name>
    <dbReference type="NCBI Taxonomy" id="5627"/>
    <lineage>
        <taxon>Eukaryota</taxon>
        <taxon>Fungi</taxon>
        <taxon>Dikarya</taxon>
        <taxon>Basidiomycota</taxon>
        <taxon>Agaricomycotina</taxon>
        <taxon>Agaricomycetes</taxon>
        <taxon>Polyporales</taxon>
        <taxon>Grifolaceae</taxon>
        <taxon>Grifola</taxon>
    </lineage>
</organism>
<dbReference type="EMBL" id="LUGG01000002">
    <property type="protein sequence ID" value="OBZ78464.1"/>
    <property type="molecule type" value="Genomic_DNA"/>
</dbReference>
<accession>A0A1C7MU07</accession>
<dbReference type="OrthoDB" id="2802813at2759"/>
<proteinExistence type="predicted"/>
<dbReference type="AlphaFoldDB" id="A0A1C7MU07"/>
<gene>
    <name evidence="2" type="ORF">A0H81_01605</name>
</gene>
<dbReference type="PANTHER" id="PTHR37842:SF2">
    <property type="entry name" value="GYLCOSYL HYDROLASE 115 C-TERMINAL DOMAIN-CONTAINING PROTEIN"/>
    <property type="match status" value="1"/>
</dbReference>
<feature type="domain" description="Gylcosyl hydrolase 115 C-terminal" evidence="1">
    <location>
        <begin position="17"/>
        <end position="182"/>
    </location>
</feature>
<dbReference type="Proteomes" id="UP000092993">
    <property type="component" value="Unassembled WGS sequence"/>
</dbReference>
<dbReference type="PANTHER" id="PTHR37842">
    <property type="match status" value="1"/>
</dbReference>
<keyword evidence="3" id="KW-1185">Reference proteome</keyword>
<protein>
    <recommendedName>
        <fullName evidence="1">Gylcosyl hydrolase 115 C-terminal domain-containing protein</fullName>
    </recommendedName>
</protein>
<dbReference type="Pfam" id="PF17829">
    <property type="entry name" value="GH115_C"/>
    <property type="match status" value="1"/>
</dbReference>
<dbReference type="InterPro" id="IPR041437">
    <property type="entry name" value="GH115_C"/>
</dbReference>
<evidence type="ECO:0000313" key="3">
    <source>
        <dbReference type="Proteomes" id="UP000092993"/>
    </source>
</evidence>
<sequence length="223" mass="23944">MSQAINFVANHTVVPSGFKEGDGTVSAHAARNEYLWVELRFAVELPGIGRTLSGVTPWPRGGDDRNFTAGTGPSIEYDFYTFNSQNQKGNITITAYVSPSLNALSDDRPLAIAAQIDSGALQTNYFVPPASGGNLPPQWDGNDGWAANSIISVPMVFTASSGAHTLKLFMIEPSVVVQKIVIGGRTCYADCSLKGYPRPDHAKPLSPIRLAHPLTHPSESLYL</sequence>
<dbReference type="STRING" id="5627.A0A1C7MU07"/>